<evidence type="ECO:0000259" key="3">
    <source>
        <dbReference type="Pfam" id="PF21346"/>
    </source>
</evidence>
<keyword evidence="5" id="KW-1185">Reference proteome</keyword>
<dbReference type="Proteomes" id="UP000006859">
    <property type="component" value="Chromosome"/>
</dbReference>
<dbReference type="PANTHER" id="PTHR40081">
    <property type="entry name" value="CONCANAVALIN A-LIKE LECTIN/GLUCANASE"/>
    <property type="match status" value="1"/>
</dbReference>
<dbReference type="AlphaFoldDB" id="E0SIJ9"/>
<organism evidence="4 5">
    <name type="scientific">Dickeya dadantii (strain 3937)</name>
    <name type="common">Erwinia chrysanthemi (strain 3937)</name>
    <dbReference type="NCBI Taxonomy" id="198628"/>
    <lineage>
        <taxon>Bacteria</taxon>
        <taxon>Pseudomonadati</taxon>
        <taxon>Pseudomonadota</taxon>
        <taxon>Gammaproteobacteria</taxon>
        <taxon>Enterobacterales</taxon>
        <taxon>Pectobacteriaceae</taxon>
        <taxon>Dickeya</taxon>
    </lineage>
</organism>
<feature type="domain" description="PcRGLX/YetA-like central beta-sandwich" evidence="2">
    <location>
        <begin position="154"/>
        <end position="510"/>
    </location>
</feature>
<dbReference type="InterPro" id="IPR045793">
    <property type="entry name" value="PcRGLX/YetA-like"/>
</dbReference>
<dbReference type="InterPro" id="IPR048329">
    <property type="entry name" value="PcRGLX_1st"/>
</dbReference>
<dbReference type="Pfam" id="PF19501">
    <property type="entry name" value="PcRGLX_1st"/>
    <property type="match status" value="1"/>
</dbReference>
<accession>E0SIJ9</accession>
<dbReference type="eggNOG" id="ENOG502Z86X">
    <property type="taxonomic scope" value="Bacteria"/>
</dbReference>
<dbReference type="KEGG" id="ddd:Dda3937_03015"/>
<proteinExistence type="predicted"/>
<dbReference type="InterPro" id="IPR048331">
    <property type="entry name" value="PcRGLX/YetA_3rd"/>
</dbReference>
<sequence>MNRARWGSRWVMTSKDTPMPLHDTSRRRFIRNGALLALSAPLWNRALAARTSGAGVPADTTPTVRLNWLERQPPASFGGVTWGVPWPPGRVPADSGFVLGEDGQADRVLQSWPLAYWPDGSLKWSAHALGAEHTPGHGLSLRPVSATAATGDAIVTETAQHWVVDTGRLRCQVPKNGERLIGELWQDGRLALGNGRLVLQIQSGEGTDGPLTVETFQGQATQVTLEQNGPQRAVIALRGVHRHAASGGVTRLPFVVRLYFYAGSASLRLLHTIIYDGDERQTFIKGLGVAFDAPQQGELHDRHVRFTSAQGGLFREAVRGLTGLRRDPGEAVVAAQLAGKATPPVTQFPPAVGKRLDYIPAFGSYRLTQHHPDGYQIHKRTAAGQGWLLSATGQRASGTGYLGSPTGGVAFGIRHFWQSYPACLEIERAHTDLATITLWLWSPYAEPMDLRFYHDGMGQASVEQQREALEITYEDYEPGFATPEGVARTSELFLDVLPATPDSDRLLAMARRHQQPPLLVADGADLQRAGAFGPVWSPATPGHQPQPALDAQLAWYFDFYQQEVEQRKWYGFWDFGDVMHTYDGDRHVWRYDVGGYAWDNSELSTDLWLWYYFLRSGRADVFRMAEAMTRHTGEVDVHHAGRFQPLGSRHNVRHWGDSAKQLRISTVANRRFLYYLTADERIGELMDEQVEALRTLQRVMPGRKIGQPPPADERLVSLYFGTDWGAVAAAWLTAWERRHDAAIRDRLLNSMRSIAAQPHGFFTGLAEMDPDTGVFQPAAADQLVISHLSAVFGLAEVCAELLQVLPDPAFERAWLDYCRLYNDPKALSAFVGQPVKKRNLVQGHARLSAFAGWRQHDKTLTRRAWREFVDGEGGIVHPNRRVRLITPPTVLYPVKEAEIDSSIDRRSGSTVVTNLSTNAVAQWGLTAIAMLALAGDAPPK</sequence>
<name>E0SIJ9_DICD3</name>
<dbReference type="Pfam" id="PF21346">
    <property type="entry name" value="PcRGLX_3rd"/>
    <property type="match status" value="1"/>
</dbReference>
<protein>
    <recommendedName>
        <fullName evidence="6">Tat pathway signal sequence domain protein</fullName>
    </recommendedName>
</protein>
<gene>
    <name evidence="4" type="ordered locus">Dda3937_03015</name>
</gene>
<evidence type="ECO:0008006" key="6">
    <source>
        <dbReference type="Google" id="ProtNLM"/>
    </source>
</evidence>
<dbReference type="EMBL" id="CP002038">
    <property type="protein sequence ID" value="ADM97880.1"/>
    <property type="molecule type" value="Genomic_DNA"/>
</dbReference>
<dbReference type="InterPro" id="IPR048330">
    <property type="entry name" value="PcRGLX/YetA_2nd"/>
</dbReference>
<dbReference type="PANTHER" id="PTHR40081:SF1">
    <property type="entry name" value="TAT PATHWAY SIGNAL SEQUENCE DOMAIN PROTEIN"/>
    <property type="match status" value="1"/>
</dbReference>
<evidence type="ECO:0000313" key="5">
    <source>
        <dbReference type="Proteomes" id="UP000006859"/>
    </source>
</evidence>
<evidence type="ECO:0000259" key="2">
    <source>
        <dbReference type="Pfam" id="PF21345"/>
    </source>
</evidence>
<dbReference type="STRING" id="198628.Dda3937_03015"/>
<dbReference type="HOGENOM" id="CLU_005777_0_0_6"/>
<dbReference type="Pfam" id="PF21345">
    <property type="entry name" value="PcRGLX_2nd"/>
    <property type="match status" value="1"/>
</dbReference>
<reference evidence="4 5" key="1">
    <citation type="journal article" date="2011" name="J. Bacteriol.">
        <title>Genome sequence of the plant-pathogenic bacterium Dickeya dadantii 3937.</title>
        <authorList>
            <person name="Glasner J.D."/>
            <person name="Yang C.H."/>
            <person name="Reverchon S."/>
            <person name="Hugouvieux-Cotte-Pattat N."/>
            <person name="Condemine G."/>
            <person name="Bohin J.P."/>
            <person name="Van Gijsegem F."/>
            <person name="Yang S."/>
            <person name="Franza T."/>
            <person name="Expert D."/>
            <person name="Plunkett G. III"/>
            <person name="San Francisco M.J."/>
            <person name="Charkowski A.O."/>
            <person name="Py B."/>
            <person name="Bell K."/>
            <person name="Rauscher L."/>
            <person name="Rodriguez-Palenzuela P."/>
            <person name="Toussaint A."/>
            <person name="Holeva M.C."/>
            <person name="He S.Y."/>
            <person name="Douet V."/>
            <person name="Boccara M."/>
            <person name="Blanco C."/>
            <person name="Toth I."/>
            <person name="Anderson B.D."/>
            <person name="Biehl B.S."/>
            <person name="Mau B."/>
            <person name="Flynn S.M."/>
            <person name="Barras F."/>
            <person name="Lindeberg M."/>
            <person name="Birch P.R."/>
            <person name="Tsuyumu S."/>
            <person name="Shi X."/>
            <person name="Hibbing M."/>
            <person name="Yap M.N."/>
            <person name="Carpentier M."/>
            <person name="Dassa E."/>
            <person name="Umehara M."/>
            <person name="Kim J.F."/>
            <person name="Rusch M."/>
            <person name="Soni P."/>
            <person name="Mayhew G.F."/>
            <person name="Fouts D.E."/>
            <person name="Gill S.R."/>
            <person name="Blattner F.R."/>
            <person name="Keen N.T."/>
            <person name="Perna N.T."/>
        </authorList>
    </citation>
    <scope>NUCLEOTIDE SEQUENCE [LARGE SCALE GENOMIC DNA]</scope>
    <source>
        <strain evidence="4 5">3937</strain>
    </source>
</reference>
<evidence type="ECO:0000259" key="1">
    <source>
        <dbReference type="Pfam" id="PF19501"/>
    </source>
</evidence>
<evidence type="ECO:0000313" key="4">
    <source>
        <dbReference type="EMBL" id="ADM97880.1"/>
    </source>
</evidence>
<feature type="domain" description="PcRGLX/YetA-like N-terminal RIFT barrel" evidence="1">
    <location>
        <begin position="63"/>
        <end position="142"/>
    </location>
</feature>
<feature type="domain" description="PcRGLX/YetA-like C-terminal alpha/alpha toroid" evidence="3">
    <location>
        <begin position="516"/>
        <end position="937"/>
    </location>
</feature>